<dbReference type="Pfam" id="PF02518">
    <property type="entry name" value="HATPase_c"/>
    <property type="match status" value="1"/>
</dbReference>
<dbReference type="EMBL" id="JBCHKQ010000002">
    <property type="protein sequence ID" value="MEM5947847.1"/>
    <property type="molecule type" value="Genomic_DNA"/>
</dbReference>
<dbReference type="PROSITE" id="PS50109">
    <property type="entry name" value="HIS_KIN"/>
    <property type="match status" value="1"/>
</dbReference>
<keyword evidence="7" id="KW-0547">Nucleotide-binding</keyword>
<reference evidence="7 8" key="1">
    <citation type="submission" date="2024-03" db="EMBL/GenBank/DDBJ databases">
        <title>Ignisphaera cupida sp. nov., a hyperthermophilic hydrolytic archaeon from a hot spring of Kamchatka, and proposal of Ignisphaeraceae fam. nov.</title>
        <authorList>
            <person name="Podosokorskaya O.A."/>
            <person name="Elcheninov A.G."/>
            <person name="Maltseva A.I."/>
            <person name="Zayulina K.S."/>
            <person name="Novikov A."/>
            <person name="Merkel A.Y."/>
        </authorList>
    </citation>
    <scope>NUCLEOTIDE SEQUENCE [LARGE SCALE GENOMIC DNA]</scope>
    <source>
        <strain evidence="7 8">38H-sp</strain>
    </source>
</reference>
<accession>A0ABU9UAZ0</accession>
<gene>
    <name evidence="7" type="ORF">WKV44_04745</name>
</gene>
<evidence type="ECO:0000256" key="1">
    <source>
        <dbReference type="ARBA" id="ARBA00000085"/>
    </source>
</evidence>
<feature type="domain" description="Histidine kinase" evidence="6">
    <location>
        <begin position="203"/>
        <end position="420"/>
    </location>
</feature>
<dbReference type="CDD" id="cd00082">
    <property type="entry name" value="HisKA"/>
    <property type="match status" value="1"/>
</dbReference>
<dbReference type="Gene3D" id="1.10.287.130">
    <property type="match status" value="1"/>
</dbReference>
<dbReference type="GO" id="GO:0005524">
    <property type="term" value="F:ATP binding"/>
    <property type="evidence" value="ECO:0007669"/>
    <property type="project" value="UniProtKB-KW"/>
</dbReference>
<dbReference type="InterPro" id="IPR005467">
    <property type="entry name" value="His_kinase_dom"/>
</dbReference>
<keyword evidence="8" id="KW-1185">Reference proteome</keyword>
<dbReference type="SUPFAM" id="SSF47384">
    <property type="entry name" value="Homodimeric domain of signal transducing histidine kinase"/>
    <property type="match status" value="1"/>
</dbReference>
<dbReference type="Pfam" id="PF00512">
    <property type="entry name" value="HisKA"/>
    <property type="match status" value="1"/>
</dbReference>
<dbReference type="InterPro" id="IPR052162">
    <property type="entry name" value="Sensor_kinase/Photoreceptor"/>
</dbReference>
<comment type="catalytic activity">
    <reaction evidence="1">
        <text>ATP + protein L-histidine = ADP + protein N-phospho-L-histidine.</text>
        <dbReference type="EC" id="2.7.13.3"/>
    </reaction>
</comment>
<dbReference type="PANTHER" id="PTHR43304:SF1">
    <property type="entry name" value="PAC DOMAIN-CONTAINING PROTEIN"/>
    <property type="match status" value="1"/>
</dbReference>
<dbReference type="InterPro" id="IPR036890">
    <property type="entry name" value="HATPase_C_sf"/>
</dbReference>
<dbReference type="Proteomes" id="UP001466331">
    <property type="component" value="Unassembled WGS sequence"/>
</dbReference>
<keyword evidence="4" id="KW-0808">Transferase</keyword>
<evidence type="ECO:0000259" key="6">
    <source>
        <dbReference type="PROSITE" id="PS50109"/>
    </source>
</evidence>
<name>A0ABU9UAZ0_9SPIR</name>
<evidence type="ECO:0000256" key="3">
    <source>
        <dbReference type="ARBA" id="ARBA00022553"/>
    </source>
</evidence>
<dbReference type="SMART" id="SM00387">
    <property type="entry name" value="HATPase_c"/>
    <property type="match status" value="1"/>
</dbReference>
<evidence type="ECO:0000256" key="5">
    <source>
        <dbReference type="ARBA" id="ARBA00022777"/>
    </source>
</evidence>
<dbReference type="Gene3D" id="3.30.450.20">
    <property type="entry name" value="PAS domain"/>
    <property type="match status" value="1"/>
</dbReference>
<keyword evidence="5" id="KW-0418">Kinase</keyword>
<evidence type="ECO:0000313" key="7">
    <source>
        <dbReference type="EMBL" id="MEM5947847.1"/>
    </source>
</evidence>
<keyword evidence="3" id="KW-0597">Phosphoprotein</keyword>
<comment type="caution">
    <text evidence="7">The sequence shown here is derived from an EMBL/GenBank/DDBJ whole genome shotgun (WGS) entry which is preliminary data.</text>
</comment>
<protein>
    <recommendedName>
        <fullName evidence="2">histidine kinase</fullName>
        <ecNumber evidence="2">2.7.13.3</ecNumber>
    </recommendedName>
</protein>
<proteinExistence type="predicted"/>
<dbReference type="InterPro" id="IPR003661">
    <property type="entry name" value="HisK_dim/P_dom"/>
</dbReference>
<dbReference type="Gene3D" id="3.30.565.10">
    <property type="entry name" value="Histidine kinase-like ATPase, C-terminal domain"/>
    <property type="match status" value="1"/>
</dbReference>
<evidence type="ECO:0000256" key="2">
    <source>
        <dbReference type="ARBA" id="ARBA00012438"/>
    </source>
</evidence>
<dbReference type="InterPro" id="IPR036097">
    <property type="entry name" value="HisK_dim/P_sf"/>
</dbReference>
<dbReference type="RefSeq" id="WP_420069296.1">
    <property type="nucleotide sequence ID" value="NZ_JBCHKQ010000002.1"/>
</dbReference>
<sequence>MENICEKKDLERIIEVLTMAARGEFGYRCGEVSPYYKDLADAVDSVIDVLSSSGVGKINNATVWQFSKKIFEHLNEAIIFIRTSEEGDELLGYNRAFVKLFSSEDRNSLRIDIKDREIGALRELKEFYRLLHEVREGQTAVYAEVYYDKINKWLKISVFPVNEALVGAVFEDISYRKETENRLKSALRMAESSNKDLEYFAYIASHDLREPLRKVSAFADLLVEEAGDKLPDDAKFYLDRIVSATDRMQTLIEDLLVYSRITTRGGDFVAVNLMDILADVQDSLSMLIKESNAIITVEEELPVIEADPSQLRQLFQNLIANSIRYKNPEKNPVITIKTSNSEDKNMLRIDFSDNGMGFDEKYKDRIFKIFQRLSSKSDKSGTGIGLAVCKRIVERHNGYIDVISKEGRGTTFSIYLPFKIN</sequence>
<evidence type="ECO:0000313" key="8">
    <source>
        <dbReference type="Proteomes" id="UP001466331"/>
    </source>
</evidence>
<dbReference type="InterPro" id="IPR003594">
    <property type="entry name" value="HATPase_dom"/>
</dbReference>
<keyword evidence="7" id="KW-0067">ATP-binding</keyword>
<dbReference type="PRINTS" id="PR00344">
    <property type="entry name" value="BCTRLSENSOR"/>
</dbReference>
<dbReference type="SMART" id="SM00388">
    <property type="entry name" value="HisKA"/>
    <property type="match status" value="1"/>
</dbReference>
<dbReference type="EC" id="2.7.13.3" evidence="2"/>
<organism evidence="7 8">
    <name type="scientific">Rarispira pelagica</name>
    <dbReference type="NCBI Taxonomy" id="3141764"/>
    <lineage>
        <taxon>Bacteria</taxon>
        <taxon>Pseudomonadati</taxon>
        <taxon>Spirochaetota</taxon>
        <taxon>Spirochaetia</taxon>
        <taxon>Winmispirales</taxon>
        <taxon>Winmispiraceae</taxon>
        <taxon>Rarispira</taxon>
    </lineage>
</organism>
<dbReference type="InterPro" id="IPR004358">
    <property type="entry name" value="Sig_transdc_His_kin-like_C"/>
</dbReference>
<dbReference type="SUPFAM" id="SSF55874">
    <property type="entry name" value="ATPase domain of HSP90 chaperone/DNA topoisomerase II/histidine kinase"/>
    <property type="match status" value="1"/>
</dbReference>
<dbReference type="PANTHER" id="PTHR43304">
    <property type="entry name" value="PHYTOCHROME-LIKE PROTEIN CPH1"/>
    <property type="match status" value="1"/>
</dbReference>
<evidence type="ECO:0000256" key="4">
    <source>
        <dbReference type="ARBA" id="ARBA00022679"/>
    </source>
</evidence>